<dbReference type="STRING" id="1796616.A4V09_07660"/>
<dbReference type="Proteomes" id="UP000092574">
    <property type="component" value="Chromosome"/>
</dbReference>
<dbReference type="KEGG" id="byl:A4V09_07660"/>
<organism evidence="1 2">
    <name type="scientific">Blautia pseudococcoides</name>
    <dbReference type="NCBI Taxonomy" id="1796616"/>
    <lineage>
        <taxon>Bacteria</taxon>
        <taxon>Bacillati</taxon>
        <taxon>Bacillota</taxon>
        <taxon>Clostridia</taxon>
        <taxon>Lachnospirales</taxon>
        <taxon>Lachnospiraceae</taxon>
        <taxon>Blautia</taxon>
    </lineage>
</organism>
<name>A0A1C7IBP8_9FIRM</name>
<proteinExistence type="predicted"/>
<dbReference type="AlphaFoldDB" id="A0A1C7IBP8"/>
<reference evidence="1" key="1">
    <citation type="submission" date="2017-04" db="EMBL/GenBank/DDBJ databases">
        <title>Complete Genome Sequences of Twelve Strains of a Stable Defined Moderately Diverse Mouse Microbiota 2 (sDMDMm2).</title>
        <authorList>
            <person name="Uchimura Y."/>
            <person name="Wyss M."/>
            <person name="Brugiroux S."/>
            <person name="Limenitakis J.P."/>
            <person name="Stecher B."/>
            <person name="McCoy K.D."/>
            <person name="Macpherson A.J."/>
        </authorList>
    </citation>
    <scope>NUCLEOTIDE SEQUENCE</scope>
    <source>
        <strain evidence="1">YL58</strain>
    </source>
</reference>
<accession>A0A1C7IBP8</accession>
<evidence type="ECO:0000313" key="1">
    <source>
        <dbReference type="EMBL" id="ANU75652.1"/>
    </source>
</evidence>
<evidence type="ECO:0000313" key="2">
    <source>
        <dbReference type="Proteomes" id="UP000092574"/>
    </source>
</evidence>
<protein>
    <submittedName>
        <fullName evidence="1">Uncharacterized protein</fullName>
    </submittedName>
</protein>
<dbReference type="EMBL" id="CP015405">
    <property type="protein sequence ID" value="ANU75652.1"/>
    <property type="molecule type" value="Genomic_DNA"/>
</dbReference>
<gene>
    <name evidence="1" type="ORF">A4V09_07660</name>
</gene>
<sequence length="70" mass="7671">MEGIRCGQQCKEAESNLLQSGYRNLGDSDPRPAVHTDLCCSEYGTIKLSGFDDAITLGDTFWNSQAMHTS</sequence>
<keyword evidence="2" id="KW-1185">Reference proteome</keyword>